<keyword evidence="3" id="KW-0479">Metal-binding</keyword>
<evidence type="ECO:0000256" key="6">
    <source>
        <dbReference type="ARBA" id="ARBA00022833"/>
    </source>
</evidence>
<keyword evidence="4 7" id="KW-0732">Signal</keyword>
<keyword evidence="6" id="KW-0862">Zinc</keyword>
<evidence type="ECO:0000256" key="1">
    <source>
        <dbReference type="ARBA" id="ARBA00022438"/>
    </source>
</evidence>
<dbReference type="GO" id="GO:0008235">
    <property type="term" value="F:metalloexopeptidase activity"/>
    <property type="evidence" value="ECO:0007669"/>
    <property type="project" value="InterPro"/>
</dbReference>
<evidence type="ECO:0000256" key="3">
    <source>
        <dbReference type="ARBA" id="ARBA00022723"/>
    </source>
</evidence>
<evidence type="ECO:0000256" key="4">
    <source>
        <dbReference type="ARBA" id="ARBA00022729"/>
    </source>
</evidence>
<proteinExistence type="predicted"/>
<evidence type="ECO:0000313" key="9">
    <source>
        <dbReference type="EMBL" id="AVP96608.1"/>
    </source>
</evidence>
<reference evidence="9 10" key="1">
    <citation type="submission" date="2018-03" db="EMBL/GenBank/DDBJ databases">
        <title>Ahniella affigens gen. nov., sp. nov., a gammaproteobacterium isolated from sandy soil near a stream.</title>
        <authorList>
            <person name="Ko Y."/>
            <person name="Kim J.-H."/>
        </authorList>
    </citation>
    <scope>NUCLEOTIDE SEQUENCE [LARGE SCALE GENOMIC DNA]</scope>
    <source>
        <strain evidence="9 10">D13</strain>
    </source>
</reference>
<dbReference type="OrthoDB" id="9778250at2"/>
<dbReference type="Proteomes" id="UP000241074">
    <property type="component" value="Chromosome"/>
</dbReference>
<gene>
    <name evidence="9" type="ORF">C7S18_05055</name>
</gene>
<feature type="signal peptide" evidence="7">
    <location>
        <begin position="1"/>
        <end position="21"/>
    </location>
</feature>
<keyword evidence="5" id="KW-0378">Hydrolase</keyword>
<dbReference type="SUPFAM" id="SSF53187">
    <property type="entry name" value="Zn-dependent exopeptidases"/>
    <property type="match status" value="1"/>
</dbReference>
<dbReference type="GO" id="GO:0046872">
    <property type="term" value="F:metal ion binding"/>
    <property type="evidence" value="ECO:0007669"/>
    <property type="project" value="UniProtKB-KW"/>
</dbReference>
<dbReference type="Gene3D" id="3.40.630.10">
    <property type="entry name" value="Zn peptidases"/>
    <property type="match status" value="2"/>
</dbReference>
<dbReference type="PANTHER" id="PTHR12147">
    <property type="entry name" value="METALLOPEPTIDASE M28 FAMILY MEMBER"/>
    <property type="match status" value="1"/>
</dbReference>
<dbReference type="SUPFAM" id="SSF52025">
    <property type="entry name" value="PA domain"/>
    <property type="match status" value="1"/>
</dbReference>
<dbReference type="RefSeq" id="WP_106890536.1">
    <property type="nucleotide sequence ID" value="NZ_CP027860.1"/>
</dbReference>
<evidence type="ECO:0000256" key="7">
    <source>
        <dbReference type="SAM" id="SignalP"/>
    </source>
</evidence>
<dbReference type="KEGG" id="xba:C7S18_05055"/>
<feature type="domain" description="Peptidase M28" evidence="8">
    <location>
        <begin position="300"/>
        <end position="516"/>
    </location>
</feature>
<accession>A0A2P1PP40</accession>
<dbReference type="PANTHER" id="PTHR12147:SF56">
    <property type="entry name" value="AMINOPEPTIDASE YDR415C-RELATED"/>
    <property type="match status" value="1"/>
</dbReference>
<keyword evidence="2" id="KW-0645">Protease</keyword>
<dbReference type="GO" id="GO:0004177">
    <property type="term" value="F:aminopeptidase activity"/>
    <property type="evidence" value="ECO:0007669"/>
    <property type="project" value="UniProtKB-KW"/>
</dbReference>
<evidence type="ECO:0000313" key="10">
    <source>
        <dbReference type="Proteomes" id="UP000241074"/>
    </source>
</evidence>
<dbReference type="EMBL" id="CP027860">
    <property type="protein sequence ID" value="AVP96608.1"/>
    <property type="molecule type" value="Genomic_DNA"/>
</dbReference>
<dbReference type="GO" id="GO:0006508">
    <property type="term" value="P:proteolysis"/>
    <property type="evidence" value="ECO:0007669"/>
    <property type="project" value="UniProtKB-KW"/>
</dbReference>
<keyword evidence="1" id="KW-0031">Aminopeptidase</keyword>
<dbReference type="AlphaFoldDB" id="A0A2P1PP40"/>
<feature type="chain" id="PRO_5015106276" description="Peptidase M28 domain-containing protein" evidence="7">
    <location>
        <begin position="22"/>
        <end position="544"/>
    </location>
</feature>
<protein>
    <recommendedName>
        <fullName evidence="8">Peptidase M28 domain-containing protein</fullName>
    </recommendedName>
</protein>
<organism evidence="9 10">
    <name type="scientific">Ahniella affigens</name>
    <dbReference type="NCBI Taxonomy" id="2021234"/>
    <lineage>
        <taxon>Bacteria</taxon>
        <taxon>Pseudomonadati</taxon>
        <taxon>Pseudomonadota</taxon>
        <taxon>Gammaproteobacteria</taxon>
        <taxon>Lysobacterales</taxon>
        <taxon>Rhodanobacteraceae</taxon>
        <taxon>Ahniella</taxon>
    </lineage>
</organism>
<evidence type="ECO:0000256" key="5">
    <source>
        <dbReference type="ARBA" id="ARBA00022801"/>
    </source>
</evidence>
<dbReference type="InterPro" id="IPR046450">
    <property type="entry name" value="PA_dom_sf"/>
</dbReference>
<dbReference type="CDD" id="cd04820">
    <property type="entry name" value="PA_M28_1_1"/>
    <property type="match status" value="1"/>
</dbReference>
<dbReference type="InterPro" id="IPR007484">
    <property type="entry name" value="Peptidase_M28"/>
</dbReference>
<sequence length="544" mass="59453">MTVRHRFWVVCLLVLAVSACQDDVPTARVASVAERAVEADVRFLADDLLEGRDTGSRGHEIASRYVAAQFQAMGLVPAGDDGTYFQRLDLLQAVRVREQSRFELVAPGNKKRRLKFQDDYLPGLTFEQAAIELTAPMVFVGQAVQAPELEYDDFAGVDVHGKIAVSFGNAPASFPGDERAYYASTLTKAETLVRLGAVGWIQLSDPADEERRPWARGAANWQQPSMRLVEPDGNVLDTFPELKVRASVSPAASALLFGEAERSWTDVLESHQRGENRAMDLNLRVTLASRQVLTRLSSHNVVARLPGSGPLADQHVALTSHLDHIGIGAEIAGDSLYNGAQDNAVGIAILLETARQAASLPTLRRSLVFVATTGEEKGLLGAHQFARHPTVGRVIANLNMDMPVLLVPTKDVTPIGLEHTSLASAVKQAAKEQGVVLSPDPAPDENTFVRSDQYAFIRRGIPSVYVDGGYVAVDPKHDAKALQQEFLRTHYHQPSDDLRLPVVWSDAARMARLNARIVELVANNPVNPRWKDGDFFGRRFGGGR</sequence>
<name>A0A2P1PP40_9GAMM</name>
<reference evidence="9 10" key="2">
    <citation type="submission" date="2018-03" db="EMBL/GenBank/DDBJ databases">
        <authorList>
            <person name="Keele B.F."/>
        </authorList>
    </citation>
    <scope>NUCLEOTIDE SEQUENCE [LARGE SCALE GENOMIC DNA]</scope>
    <source>
        <strain evidence="9 10">D13</strain>
    </source>
</reference>
<dbReference type="PROSITE" id="PS51257">
    <property type="entry name" value="PROKAR_LIPOPROTEIN"/>
    <property type="match status" value="1"/>
</dbReference>
<keyword evidence="10" id="KW-1185">Reference proteome</keyword>
<evidence type="ECO:0000256" key="2">
    <source>
        <dbReference type="ARBA" id="ARBA00022670"/>
    </source>
</evidence>
<evidence type="ECO:0000259" key="8">
    <source>
        <dbReference type="Pfam" id="PF04389"/>
    </source>
</evidence>
<dbReference type="InterPro" id="IPR045175">
    <property type="entry name" value="M28_fam"/>
</dbReference>
<dbReference type="Pfam" id="PF04389">
    <property type="entry name" value="Peptidase_M28"/>
    <property type="match status" value="1"/>
</dbReference>